<gene>
    <name evidence="1" type="ORF">SAMN05443248_3463</name>
</gene>
<sequence length="125" mass="14578">MRVAKQNLQQPVQRDINPQFQSRLPKILEEICSGLIVIEPAMTEVATQLKEFREYLDFEIAKTQLDISQEEWKAQCNPKKLEADKRWLAKLSALRKDFDLDVMTSPITIIRSMVDRVEEMFGPLN</sequence>
<dbReference type="RefSeq" id="WP_079602455.1">
    <property type="nucleotide sequence ID" value="NZ_LT670817.1"/>
</dbReference>
<dbReference type="EMBL" id="LT670817">
    <property type="protein sequence ID" value="SHH03884.1"/>
    <property type="molecule type" value="Genomic_DNA"/>
</dbReference>
<accession>A0A1M5PQ39</accession>
<dbReference type="Proteomes" id="UP000189796">
    <property type="component" value="Chromosome I"/>
</dbReference>
<reference evidence="1 2" key="1">
    <citation type="submission" date="2016-11" db="EMBL/GenBank/DDBJ databases">
        <authorList>
            <person name="Jaros S."/>
            <person name="Januszkiewicz K."/>
            <person name="Wedrychowicz H."/>
        </authorList>
    </citation>
    <scope>NUCLEOTIDE SEQUENCE [LARGE SCALE GENOMIC DNA]</scope>
    <source>
        <strain evidence="1 2">GAS138</strain>
    </source>
</reference>
<evidence type="ECO:0000313" key="1">
    <source>
        <dbReference type="EMBL" id="SHH03884.1"/>
    </source>
</evidence>
<name>A0A1M5PQ39_9BRAD</name>
<proteinExistence type="predicted"/>
<protein>
    <submittedName>
        <fullName evidence="1">Uncharacterized protein</fullName>
    </submittedName>
</protein>
<evidence type="ECO:0000313" key="2">
    <source>
        <dbReference type="Proteomes" id="UP000189796"/>
    </source>
</evidence>
<dbReference type="AlphaFoldDB" id="A0A1M5PQ39"/>
<dbReference type="OrthoDB" id="8249026at2"/>
<organism evidence="1 2">
    <name type="scientific">Bradyrhizobium erythrophlei</name>
    <dbReference type="NCBI Taxonomy" id="1437360"/>
    <lineage>
        <taxon>Bacteria</taxon>
        <taxon>Pseudomonadati</taxon>
        <taxon>Pseudomonadota</taxon>
        <taxon>Alphaproteobacteria</taxon>
        <taxon>Hyphomicrobiales</taxon>
        <taxon>Nitrobacteraceae</taxon>
        <taxon>Bradyrhizobium</taxon>
    </lineage>
</organism>